<dbReference type="GO" id="GO:0005525">
    <property type="term" value="F:GTP binding"/>
    <property type="evidence" value="ECO:0007669"/>
    <property type="project" value="UniProtKB-UniRule"/>
</dbReference>
<feature type="topological domain" description="Lumenal" evidence="8">
    <location>
        <begin position="692"/>
        <end position="694"/>
    </location>
</feature>
<dbReference type="SUPFAM" id="SSF52540">
    <property type="entry name" value="P-loop containing nucleoside triphosphate hydrolases"/>
    <property type="match status" value="1"/>
</dbReference>
<dbReference type="AlphaFoldDB" id="A0A0C2SHF6"/>
<organism evidence="11 12">
    <name type="scientific">Amanita muscaria (strain Koide BX008)</name>
    <dbReference type="NCBI Taxonomy" id="946122"/>
    <lineage>
        <taxon>Eukaryota</taxon>
        <taxon>Fungi</taxon>
        <taxon>Dikarya</taxon>
        <taxon>Basidiomycota</taxon>
        <taxon>Agaricomycotina</taxon>
        <taxon>Agaricomycetes</taxon>
        <taxon>Agaricomycetidae</taxon>
        <taxon>Agaricales</taxon>
        <taxon>Pluteineae</taxon>
        <taxon>Amanitaceae</taxon>
        <taxon>Amanita</taxon>
    </lineage>
</organism>
<dbReference type="GO" id="GO:0003924">
    <property type="term" value="F:GTPase activity"/>
    <property type="evidence" value="ECO:0007669"/>
    <property type="project" value="UniProtKB-UniRule"/>
</dbReference>
<name>A0A0C2SHF6_AMAMK</name>
<comment type="similarity">
    <text evidence="8">Belongs to the TRAFAC class dynamin-like GTPase superfamily. GB1/RHD3 GTPase family. RHD3 subfamily.</text>
</comment>
<dbReference type="InterPro" id="IPR008803">
    <property type="entry name" value="RHD3/Sey1"/>
</dbReference>
<reference evidence="11 12" key="1">
    <citation type="submission" date="2014-04" db="EMBL/GenBank/DDBJ databases">
        <title>Evolutionary Origins and Diversification of the Mycorrhizal Mutualists.</title>
        <authorList>
            <consortium name="DOE Joint Genome Institute"/>
            <consortium name="Mycorrhizal Genomics Consortium"/>
            <person name="Kohler A."/>
            <person name="Kuo A."/>
            <person name="Nagy L.G."/>
            <person name="Floudas D."/>
            <person name="Copeland A."/>
            <person name="Barry K.W."/>
            <person name="Cichocki N."/>
            <person name="Veneault-Fourrey C."/>
            <person name="LaButti K."/>
            <person name="Lindquist E.A."/>
            <person name="Lipzen A."/>
            <person name="Lundell T."/>
            <person name="Morin E."/>
            <person name="Murat C."/>
            <person name="Riley R."/>
            <person name="Ohm R."/>
            <person name="Sun H."/>
            <person name="Tunlid A."/>
            <person name="Henrissat B."/>
            <person name="Grigoriev I.V."/>
            <person name="Hibbett D.S."/>
            <person name="Martin F."/>
        </authorList>
    </citation>
    <scope>NUCLEOTIDE SEQUENCE [LARGE SCALE GENOMIC DNA]</scope>
    <source>
        <strain evidence="11 12">Koide BX008</strain>
    </source>
</reference>
<dbReference type="GO" id="GO:0016320">
    <property type="term" value="P:endoplasmic reticulum membrane fusion"/>
    <property type="evidence" value="ECO:0007669"/>
    <property type="project" value="TreeGrafter"/>
</dbReference>
<evidence type="ECO:0000256" key="7">
    <source>
        <dbReference type="ARBA" id="ARBA00023136"/>
    </source>
</evidence>
<keyword evidence="2 8" id="KW-0547">Nucleotide-binding</keyword>
<feature type="topological domain" description="Cytoplasmic" evidence="8">
    <location>
        <begin position="716"/>
        <end position="750"/>
    </location>
</feature>
<dbReference type="Proteomes" id="UP000054549">
    <property type="component" value="Unassembled WGS sequence"/>
</dbReference>
<dbReference type="GO" id="GO:0005789">
    <property type="term" value="C:endoplasmic reticulum membrane"/>
    <property type="evidence" value="ECO:0007669"/>
    <property type="project" value="UniProtKB-SubCell"/>
</dbReference>
<evidence type="ECO:0000256" key="2">
    <source>
        <dbReference type="ARBA" id="ARBA00022741"/>
    </source>
</evidence>
<proteinExistence type="inferred from homology"/>
<dbReference type="PANTHER" id="PTHR45923:SF2">
    <property type="entry name" value="PROTEIN SEY1"/>
    <property type="match status" value="1"/>
</dbReference>
<keyword evidence="4 8" id="KW-0256">Endoplasmic reticulum</keyword>
<feature type="binding site" evidence="8">
    <location>
        <begin position="55"/>
        <end position="62"/>
    </location>
    <ligand>
        <name>GTP</name>
        <dbReference type="ChEBI" id="CHEBI:37565"/>
    </ligand>
</feature>
<dbReference type="InterPro" id="IPR030386">
    <property type="entry name" value="G_GB1_RHD3_dom"/>
</dbReference>
<dbReference type="HOGENOM" id="CLU_011270_0_0_1"/>
<evidence type="ECO:0000256" key="1">
    <source>
        <dbReference type="ARBA" id="ARBA00022692"/>
    </source>
</evidence>
<dbReference type="Pfam" id="PF20428">
    <property type="entry name" value="Sey1_3HB"/>
    <property type="match status" value="1"/>
</dbReference>
<dbReference type="Pfam" id="PF05879">
    <property type="entry name" value="RHD3_GTPase"/>
    <property type="match status" value="1"/>
</dbReference>
<evidence type="ECO:0000256" key="6">
    <source>
        <dbReference type="ARBA" id="ARBA00023134"/>
    </source>
</evidence>
<evidence type="ECO:0000259" key="10">
    <source>
        <dbReference type="PROSITE" id="PS51715"/>
    </source>
</evidence>
<keyword evidence="6 8" id="KW-0342">GTP-binding</keyword>
<evidence type="ECO:0000256" key="4">
    <source>
        <dbReference type="ARBA" id="ARBA00022824"/>
    </source>
</evidence>
<dbReference type="EMBL" id="KN818269">
    <property type="protein sequence ID" value="KIL62560.1"/>
    <property type="molecule type" value="Genomic_DNA"/>
</dbReference>
<dbReference type="OrthoDB" id="1597724at2759"/>
<feature type="topological domain" description="Cytoplasmic" evidence="8">
    <location>
        <begin position="1"/>
        <end position="670"/>
    </location>
</feature>
<dbReference type="STRING" id="946122.A0A0C2SHF6"/>
<dbReference type="CDD" id="cd01851">
    <property type="entry name" value="GBP"/>
    <property type="match status" value="1"/>
</dbReference>
<comment type="subcellular location">
    <subcellularLocation>
        <location evidence="8">Endoplasmic reticulum membrane</location>
        <topology evidence="8">Multi-pass membrane protein</topology>
    </subcellularLocation>
    <text evidence="8">Enriched in the cortical ER. Concentrated in punctae along the ER tubules.</text>
</comment>
<feature type="domain" description="GB1/RHD3-type G" evidence="10">
    <location>
        <begin position="45"/>
        <end position="264"/>
    </location>
</feature>
<dbReference type="PANTHER" id="PTHR45923">
    <property type="entry name" value="PROTEIN SEY1"/>
    <property type="match status" value="1"/>
</dbReference>
<dbReference type="InterPro" id="IPR027417">
    <property type="entry name" value="P-loop_NTPase"/>
</dbReference>
<evidence type="ECO:0000256" key="5">
    <source>
        <dbReference type="ARBA" id="ARBA00022989"/>
    </source>
</evidence>
<dbReference type="InParanoid" id="A0A0C2SHF6"/>
<dbReference type="FunFam" id="3.40.50.300:FF:000727">
    <property type="entry name" value="Protein SEY1 homolog"/>
    <property type="match status" value="1"/>
</dbReference>
<keyword evidence="12" id="KW-1185">Reference proteome</keyword>
<dbReference type="FunCoup" id="A0A0C2SHF6">
    <property type="interactions" value="146"/>
</dbReference>
<keyword evidence="7 8" id="KW-0472">Membrane</keyword>
<gene>
    <name evidence="8" type="primary">SEY1</name>
    <name evidence="11" type="ORF">M378DRAFT_755881</name>
</gene>
<dbReference type="HAMAP" id="MF_03109">
    <property type="entry name" value="Sey1"/>
    <property type="match status" value="1"/>
</dbReference>
<dbReference type="PROSITE" id="PS51715">
    <property type="entry name" value="G_GB1_RHD3"/>
    <property type="match status" value="1"/>
</dbReference>
<keyword evidence="3 8" id="KW-0378">Hydrolase</keyword>
<keyword evidence="1 8" id="KW-0812">Transmembrane</keyword>
<feature type="transmembrane region" description="Helical" evidence="9">
    <location>
        <begin position="674"/>
        <end position="707"/>
    </location>
</feature>
<protein>
    <recommendedName>
        <fullName evidence="10">GB1/RHD3-type G domain-containing protein</fullName>
    </recommendedName>
</protein>
<accession>A0A0C2SHF6</accession>
<evidence type="ECO:0000256" key="3">
    <source>
        <dbReference type="ARBA" id="ARBA00022801"/>
    </source>
</evidence>
<evidence type="ECO:0000256" key="9">
    <source>
        <dbReference type="SAM" id="Phobius"/>
    </source>
</evidence>
<evidence type="ECO:0000313" key="12">
    <source>
        <dbReference type="Proteomes" id="UP000054549"/>
    </source>
</evidence>
<evidence type="ECO:0000256" key="8">
    <source>
        <dbReference type="HAMAP-Rule" id="MF_03109"/>
    </source>
</evidence>
<dbReference type="InterPro" id="IPR046758">
    <property type="entry name" value="Sey1/RHD3-like_3HB"/>
</dbReference>
<dbReference type="Gene3D" id="3.40.50.300">
    <property type="entry name" value="P-loop containing nucleotide triphosphate hydrolases"/>
    <property type="match status" value="1"/>
</dbReference>
<keyword evidence="5 8" id="KW-1133">Transmembrane helix</keyword>
<evidence type="ECO:0000313" key="11">
    <source>
        <dbReference type="EMBL" id="KIL62560.1"/>
    </source>
</evidence>
<sequence length="750" mass="85549">MPALSTVTTSGYSAYSERKQVIDDKKNFTSDLDDQIRRWGLRDAGTGYNIVSVFGSQSSGKSTLLNRLFGTNFEVMENARRQQTTKGIWMSRAKSSNILVMDVEGTDGRERGGESDLDRKFALFSVASSEILIINMWEHQVGLHKGANMTLLRTVFDVNLGLFGKKVKEGTSNRTLLLFVIRDHVSQTPLSILQSTVAADLARIWRSLHKPPELKNCRLSDFFDLAFVSLPHKILQPEKFEASVALLRTRFVNKDQEGYLFKSAYHKRVPADGLSFYMNNIWKRVLNNKDLDLPAQHELLSQFRCDQISSAALSEFYEIAKSQKRPLEAGHVVEGIGSMMKSWQSDVLTKYDREASRYHQQVYMRKRGELVDAMNATFSTLFLGQLKNLHRACLIEFEQQVVKGMKGAKYNFGDVVSNTRKRCQEKFTNIAEEASIKGMDWNWRIELESLMGEVQHIADQFRKDETKRMLNVIERKFKVNISDPVESALNKPAADMWDNTLIAFKNALLQGEETYMAKATSCNCTDDENSASLAELRMRLWQALRVKIDEQVAEALVLNRLKCYFEERFRYDESGVPKVWKPSDDIDGVFELAKAETLQMVPLYSKIAPSDARNAFKLPENSANTADQCEITSLLVLSDAKVEDLRTKFSRDADAHYMEVKRSIKTEIAQIPRWVYALLILVGWNEAMAILFNPIYLLLLLAMFAILNFVIQFKLSRPLYHAASTAFAGILEQNHGMLRMQLVRSLAKRD</sequence>